<accession>A0A7M3T675</accession>
<keyword evidence="3 10" id="KW-0963">Cytoplasm</keyword>
<comment type="similarity">
    <text evidence="10">Belongs to the GTP-binding SRP family. FtsY subfamily.</text>
</comment>
<dbReference type="EC" id="3.6.5.4" evidence="10"/>
<dbReference type="InterPro" id="IPR000897">
    <property type="entry name" value="SRP54_GTPase_dom"/>
</dbReference>
<keyword evidence="7 10" id="KW-0472">Membrane</keyword>
<keyword evidence="5 10" id="KW-0378">Hydrolase</keyword>
<dbReference type="InterPro" id="IPR042101">
    <property type="entry name" value="SRP54_N_sf"/>
</dbReference>
<dbReference type="Proteomes" id="UP000503336">
    <property type="component" value="Chromosome"/>
</dbReference>
<evidence type="ECO:0000256" key="10">
    <source>
        <dbReference type="HAMAP-Rule" id="MF_00920"/>
    </source>
</evidence>
<evidence type="ECO:0000259" key="13">
    <source>
        <dbReference type="SMART" id="SM00963"/>
    </source>
</evidence>
<name>A0A7M3T675_9RHOB</name>
<dbReference type="Gene3D" id="1.20.120.140">
    <property type="entry name" value="Signal recognition particle SRP54, nucleotide-binding domain"/>
    <property type="match status" value="1"/>
</dbReference>
<reference evidence="14 15" key="1">
    <citation type="submission" date="2020-02" db="EMBL/GenBank/DDBJ databases">
        <title>complete genome sequence of Rhodobacteraceae bacterium.</title>
        <authorList>
            <person name="Park J."/>
            <person name="Kim Y.-S."/>
            <person name="Kim K.-H."/>
        </authorList>
    </citation>
    <scope>NUCLEOTIDE SEQUENCE [LARGE SCALE GENOMIC DNA]</scope>
    <source>
        <strain evidence="14 15">RR4-56</strain>
    </source>
</reference>
<evidence type="ECO:0000256" key="1">
    <source>
        <dbReference type="ARBA" id="ARBA00004515"/>
    </source>
</evidence>
<keyword evidence="6 10" id="KW-0342">GTP-binding</keyword>
<dbReference type="RefSeq" id="WP_165102559.1">
    <property type="nucleotide sequence ID" value="NZ_CP049056.1"/>
</dbReference>
<feature type="binding site" evidence="10">
    <location>
        <begin position="294"/>
        <end position="297"/>
    </location>
    <ligand>
        <name>GTP</name>
        <dbReference type="ChEBI" id="CHEBI:37565"/>
    </ligand>
</feature>
<dbReference type="CDD" id="cd17874">
    <property type="entry name" value="FtsY"/>
    <property type="match status" value="1"/>
</dbReference>
<keyword evidence="15" id="KW-1185">Reference proteome</keyword>
<dbReference type="PANTHER" id="PTHR43134:SF1">
    <property type="entry name" value="SIGNAL RECOGNITION PARTICLE RECEPTOR SUBUNIT ALPHA"/>
    <property type="match status" value="1"/>
</dbReference>
<dbReference type="SUPFAM" id="SSF47364">
    <property type="entry name" value="Domain of the SRP/SRP receptor G-proteins"/>
    <property type="match status" value="1"/>
</dbReference>
<proteinExistence type="inferred from homology"/>
<dbReference type="InterPro" id="IPR027417">
    <property type="entry name" value="P-loop_NTPase"/>
</dbReference>
<comment type="subcellular location">
    <subcellularLocation>
        <location evidence="1">Cell inner membrane</location>
        <topology evidence="1">Peripheral membrane protein</topology>
        <orientation evidence="1">Cytoplasmic side</orientation>
    </subcellularLocation>
    <subcellularLocation>
        <location evidence="10">Cell membrane</location>
        <topology evidence="10">Peripheral membrane protein</topology>
        <orientation evidence="10">Cytoplasmic side</orientation>
    </subcellularLocation>
    <subcellularLocation>
        <location evidence="10">Cytoplasm</location>
    </subcellularLocation>
</comment>
<keyword evidence="2 10" id="KW-1003">Cell membrane</keyword>
<dbReference type="SUPFAM" id="SSF52540">
    <property type="entry name" value="P-loop containing nucleoside triphosphate hydrolases"/>
    <property type="match status" value="1"/>
</dbReference>
<feature type="domain" description="SRP54-type proteins GTP-binding" evidence="12">
    <location>
        <begin position="141"/>
        <end position="342"/>
    </location>
</feature>
<dbReference type="FunFam" id="3.40.50.300:FF:000053">
    <property type="entry name" value="Signal recognition particle receptor FtsY"/>
    <property type="match status" value="1"/>
</dbReference>
<feature type="domain" description="AAA+ ATPase" evidence="11">
    <location>
        <begin position="140"/>
        <end position="298"/>
    </location>
</feature>
<evidence type="ECO:0000256" key="8">
    <source>
        <dbReference type="ARBA" id="ARBA00023170"/>
    </source>
</evidence>
<evidence type="ECO:0000256" key="4">
    <source>
        <dbReference type="ARBA" id="ARBA00022741"/>
    </source>
</evidence>
<evidence type="ECO:0000256" key="9">
    <source>
        <dbReference type="ARBA" id="ARBA00048027"/>
    </source>
</evidence>
<dbReference type="InterPro" id="IPR013822">
    <property type="entry name" value="Signal_recog_particl_SRP54_hlx"/>
</dbReference>
<feature type="binding site" evidence="10">
    <location>
        <begin position="148"/>
        <end position="155"/>
    </location>
    <ligand>
        <name>GTP</name>
        <dbReference type="ChEBI" id="CHEBI:37565"/>
    </ligand>
</feature>
<dbReference type="GO" id="GO:0005047">
    <property type="term" value="F:signal recognition particle binding"/>
    <property type="evidence" value="ECO:0007669"/>
    <property type="project" value="TreeGrafter"/>
</dbReference>
<comment type="function">
    <text evidence="10">Involved in targeting and insertion of nascent membrane proteins into the cytoplasmic membrane. Acts as a receptor for the complex formed by the signal recognition particle (SRP) and the ribosome-nascent chain (RNC). Interaction with SRP-RNC leads to the transfer of the RNC complex to the Sec translocase for insertion into the membrane, the hydrolysis of GTP by both Ffh and FtsY, and the dissociation of the SRP-FtsY complex into the individual components.</text>
</comment>
<sequence>MSFFSKLKARLRKSSSKLDEGVETLIAADPPAPAAVESASKTVPEPNAPRPGLAARLAGAVSGRGAEHGRVLDDAMLNELEELLISADMGVETAMRVAAAMAEGRFGKRLDATEIKSALAAEVARILAPVARPLPLYGKKPQVVLVVGVNGSGKTTTIGKLASQLKGAGKSVVIAAGDTFRAAAVEQLQIWGDRAGVPVMVAPEGSDPASLAFEAMGRAERDAADILLIDTAGRLQNRADLMAELEKIVRVIRKKDPEAPHNTLLVLDATTGQNALSQVDIFRRIAAVSGLVMTKLDGTAKGGVLVALADRFGLPIHAIGVGEQIDDLAPFDPEEFAAALTGLDSRM</sequence>
<dbReference type="PANTHER" id="PTHR43134">
    <property type="entry name" value="SIGNAL RECOGNITION PARTICLE RECEPTOR SUBUNIT ALPHA"/>
    <property type="match status" value="1"/>
</dbReference>
<evidence type="ECO:0000259" key="11">
    <source>
        <dbReference type="SMART" id="SM00382"/>
    </source>
</evidence>
<dbReference type="SMART" id="SM00963">
    <property type="entry name" value="SRP54_N"/>
    <property type="match status" value="1"/>
</dbReference>
<dbReference type="InterPro" id="IPR003593">
    <property type="entry name" value="AAA+_ATPase"/>
</dbReference>
<dbReference type="AlphaFoldDB" id="A0A7M3T675"/>
<dbReference type="HAMAP" id="MF_00920">
    <property type="entry name" value="FtsY"/>
    <property type="match status" value="1"/>
</dbReference>
<dbReference type="GO" id="GO:0005886">
    <property type="term" value="C:plasma membrane"/>
    <property type="evidence" value="ECO:0007669"/>
    <property type="project" value="UniProtKB-SubCell"/>
</dbReference>
<dbReference type="NCBIfam" id="TIGR00064">
    <property type="entry name" value="ftsY"/>
    <property type="match status" value="1"/>
</dbReference>
<evidence type="ECO:0000256" key="5">
    <source>
        <dbReference type="ARBA" id="ARBA00022801"/>
    </source>
</evidence>
<feature type="domain" description="Signal recognition particle SRP54 helical bundle" evidence="13">
    <location>
        <begin position="49"/>
        <end position="127"/>
    </location>
</feature>
<protein>
    <recommendedName>
        <fullName evidence="10">Signal recognition particle receptor FtsY</fullName>
        <shortName evidence="10">SRP receptor</shortName>
        <ecNumber evidence="10">3.6.5.4</ecNumber>
    </recommendedName>
</protein>
<evidence type="ECO:0000259" key="12">
    <source>
        <dbReference type="SMART" id="SM00962"/>
    </source>
</evidence>
<comment type="subunit">
    <text evidence="10">Part of the signal recognition particle protein translocation system, which is composed of SRP and FtsY. SRP is a ribonucleoprotein composed of Ffh and a 4.5S RNA molecule.</text>
</comment>
<dbReference type="Pfam" id="PF00448">
    <property type="entry name" value="SRP54"/>
    <property type="match status" value="1"/>
</dbReference>
<dbReference type="Pfam" id="PF02881">
    <property type="entry name" value="SRP54_N"/>
    <property type="match status" value="1"/>
</dbReference>
<dbReference type="GO" id="GO:0005525">
    <property type="term" value="F:GTP binding"/>
    <property type="evidence" value="ECO:0007669"/>
    <property type="project" value="UniProtKB-UniRule"/>
</dbReference>
<comment type="catalytic activity">
    <reaction evidence="9 10">
        <text>GTP + H2O = GDP + phosphate + H(+)</text>
        <dbReference type="Rhea" id="RHEA:19669"/>
        <dbReference type="ChEBI" id="CHEBI:15377"/>
        <dbReference type="ChEBI" id="CHEBI:15378"/>
        <dbReference type="ChEBI" id="CHEBI:37565"/>
        <dbReference type="ChEBI" id="CHEBI:43474"/>
        <dbReference type="ChEBI" id="CHEBI:58189"/>
        <dbReference type="EC" id="3.6.5.4"/>
    </reaction>
</comment>
<dbReference type="GO" id="GO:0005737">
    <property type="term" value="C:cytoplasm"/>
    <property type="evidence" value="ECO:0007669"/>
    <property type="project" value="UniProtKB-SubCell"/>
</dbReference>
<evidence type="ECO:0000256" key="2">
    <source>
        <dbReference type="ARBA" id="ARBA00022475"/>
    </source>
</evidence>
<evidence type="ECO:0000256" key="6">
    <source>
        <dbReference type="ARBA" id="ARBA00023134"/>
    </source>
</evidence>
<dbReference type="Gene3D" id="3.40.50.300">
    <property type="entry name" value="P-loop containing nucleotide triphosphate hydrolases"/>
    <property type="match status" value="1"/>
</dbReference>
<dbReference type="GO" id="GO:0003924">
    <property type="term" value="F:GTPase activity"/>
    <property type="evidence" value="ECO:0007669"/>
    <property type="project" value="UniProtKB-UniRule"/>
</dbReference>
<dbReference type="InterPro" id="IPR004390">
    <property type="entry name" value="SR_rcpt_FtsY"/>
</dbReference>
<feature type="binding site" evidence="10">
    <location>
        <begin position="230"/>
        <end position="234"/>
    </location>
    <ligand>
        <name>GTP</name>
        <dbReference type="ChEBI" id="CHEBI:37565"/>
    </ligand>
</feature>
<evidence type="ECO:0000313" key="14">
    <source>
        <dbReference type="EMBL" id="QIE57506.1"/>
    </source>
</evidence>
<keyword evidence="8 10" id="KW-0675">Receptor</keyword>
<dbReference type="GO" id="GO:0006614">
    <property type="term" value="P:SRP-dependent cotranslational protein targeting to membrane"/>
    <property type="evidence" value="ECO:0007669"/>
    <property type="project" value="InterPro"/>
</dbReference>
<evidence type="ECO:0000256" key="3">
    <source>
        <dbReference type="ARBA" id="ARBA00022490"/>
    </source>
</evidence>
<dbReference type="InterPro" id="IPR036225">
    <property type="entry name" value="SRP/SRP_N"/>
</dbReference>
<keyword evidence="4 10" id="KW-0547">Nucleotide-binding</keyword>
<dbReference type="EMBL" id="CP049056">
    <property type="protein sequence ID" value="QIE57506.1"/>
    <property type="molecule type" value="Genomic_DNA"/>
</dbReference>
<dbReference type="SMART" id="SM00382">
    <property type="entry name" value="AAA"/>
    <property type="match status" value="1"/>
</dbReference>
<evidence type="ECO:0000313" key="15">
    <source>
        <dbReference type="Proteomes" id="UP000503336"/>
    </source>
</evidence>
<dbReference type="SMART" id="SM00962">
    <property type="entry name" value="SRP54"/>
    <property type="match status" value="1"/>
</dbReference>
<dbReference type="KEGG" id="hdh:G5B40_19880"/>
<organism evidence="14 15">
    <name type="scientific">Pikeienuella piscinae</name>
    <dbReference type="NCBI Taxonomy" id="2748098"/>
    <lineage>
        <taxon>Bacteria</taxon>
        <taxon>Pseudomonadati</taxon>
        <taxon>Pseudomonadota</taxon>
        <taxon>Alphaproteobacteria</taxon>
        <taxon>Rhodobacterales</taxon>
        <taxon>Paracoccaceae</taxon>
        <taxon>Pikeienuella</taxon>
    </lineage>
</organism>
<evidence type="ECO:0000256" key="7">
    <source>
        <dbReference type="ARBA" id="ARBA00023136"/>
    </source>
</evidence>
<gene>
    <name evidence="10 14" type="primary">ftsY</name>
    <name evidence="14" type="ORF">G5B40_19880</name>
</gene>